<keyword evidence="1" id="KW-1133">Transmembrane helix</keyword>
<feature type="transmembrane region" description="Helical" evidence="1">
    <location>
        <begin position="38"/>
        <end position="56"/>
    </location>
</feature>
<evidence type="ECO:0000313" key="4">
    <source>
        <dbReference type="WBParaSite" id="MBELARI_LOCUS13245"/>
    </source>
</evidence>
<reference evidence="4" key="1">
    <citation type="submission" date="2024-02" db="UniProtKB">
        <authorList>
            <consortium name="WormBaseParasite"/>
        </authorList>
    </citation>
    <scope>IDENTIFICATION</scope>
</reference>
<accession>A0AAF3EH14</accession>
<name>A0AAF3EH14_9BILA</name>
<dbReference type="Proteomes" id="UP000887575">
    <property type="component" value="Unassembled WGS sequence"/>
</dbReference>
<keyword evidence="1" id="KW-0812">Transmembrane</keyword>
<feature type="domain" description="Acyltransferase 3" evidence="2">
    <location>
        <begin position="8"/>
        <end position="78"/>
    </location>
</feature>
<protein>
    <recommendedName>
        <fullName evidence="2">Acyltransferase 3 domain-containing protein</fullName>
    </recommendedName>
</protein>
<evidence type="ECO:0000259" key="2">
    <source>
        <dbReference type="Pfam" id="PF01757"/>
    </source>
</evidence>
<dbReference type="InterPro" id="IPR050879">
    <property type="entry name" value="Acyltransferase_3"/>
</dbReference>
<dbReference type="PANTHER" id="PTHR23028">
    <property type="entry name" value="ACETYLTRANSFERASE"/>
    <property type="match status" value="1"/>
</dbReference>
<dbReference type="AlphaFoldDB" id="A0AAF3EH14"/>
<keyword evidence="1" id="KW-0472">Membrane</keyword>
<organism evidence="3 4">
    <name type="scientific">Mesorhabditis belari</name>
    <dbReference type="NCBI Taxonomy" id="2138241"/>
    <lineage>
        <taxon>Eukaryota</taxon>
        <taxon>Metazoa</taxon>
        <taxon>Ecdysozoa</taxon>
        <taxon>Nematoda</taxon>
        <taxon>Chromadorea</taxon>
        <taxon>Rhabditida</taxon>
        <taxon>Rhabditina</taxon>
        <taxon>Rhabditomorpha</taxon>
        <taxon>Rhabditoidea</taxon>
        <taxon>Rhabditidae</taxon>
        <taxon>Mesorhabditinae</taxon>
        <taxon>Mesorhabditis</taxon>
    </lineage>
</organism>
<feature type="transmembrane region" description="Helical" evidence="1">
    <location>
        <begin position="7"/>
        <end position="26"/>
    </location>
</feature>
<keyword evidence="3" id="KW-1185">Reference proteome</keyword>
<sequence>MTEKSKILQAVRAQAILFVLIFHLRPNFLPNGYLGVDMFFVLSGYLITKILSISALDKQSVDVRLFYEKRIKRIIPLYM</sequence>
<evidence type="ECO:0000256" key="1">
    <source>
        <dbReference type="SAM" id="Phobius"/>
    </source>
</evidence>
<dbReference type="InterPro" id="IPR002656">
    <property type="entry name" value="Acyl_transf_3_dom"/>
</dbReference>
<dbReference type="Pfam" id="PF01757">
    <property type="entry name" value="Acyl_transf_3"/>
    <property type="match status" value="1"/>
</dbReference>
<dbReference type="GO" id="GO:0000271">
    <property type="term" value="P:polysaccharide biosynthetic process"/>
    <property type="evidence" value="ECO:0007669"/>
    <property type="project" value="TreeGrafter"/>
</dbReference>
<evidence type="ECO:0000313" key="3">
    <source>
        <dbReference type="Proteomes" id="UP000887575"/>
    </source>
</evidence>
<dbReference type="GO" id="GO:0016747">
    <property type="term" value="F:acyltransferase activity, transferring groups other than amino-acyl groups"/>
    <property type="evidence" value="ECO:0007669"/>
    <property type="project" value="InterPro"/>
</dbReference>
<dbReference type="GO" id="GO:0016020">
    <property type="term" value="C:membrane"/>
    <property type="evidence" value="ECO:0007669"/>
    <property type="project" value="TreeGrafter"/>
</dbReference>
<dbReference type="WBParaSite" id="MBELARI_LOCUS13245">
    <property type="protein sequence ID" value="MBELARI_LOCUS13245"/>
    <property type="gene ID" value="MBELARI_LOCUS13245"/>
</dbReference>
<dbReference type="PANTHER" id="PTHR23028:SF53">
    <property type="entry name" value="ACYL_TRANSF_3 DOMAIN-CONTAINING PROTEIN"/>
    <property type="match status" value="1"/>
</dbReference>
<proteinExistence type="predicted"/>